<protein>
    <submittedName>
        <fullName evidence="9">MFS transporter</fullName>
    </submittedName>
</protein>
<dbReference type="GO" id="GO:0005886">
    <property type="term" value="C:plasma membrane"/>
    <property type="evidence" value="ECO:0007669"/>
    <property type="project" value="UniProtKB-SubCell"/>
</dbReference>
<feature type="transmembrane region" description="Helical" evidence="7">
    <location>
        <begin position="146"/>
        <end position="170"/>
    </location>
</feature>
<evidence type="ECO:0000313" key="9">
    <source>
        <dbReference type="EMBL" id="TPW76562.1"/>
    </source>
</evidence>
<feature type="transmembrane region" description="Helical" evidence="7">
    <location>
        <begin position="282"/>
        <end position="307"/>
    </location>
</feature>
<evidence type="ECO:0000256" key="3">
    <source>
        <dbReference type="ARBA" id="ARBA00022475"/>
    </source>
</evidence>
<dbReference type="PANTHER" id="PTHR42718">
    <property type="entry name" value="MAJOR FACILITATOR SUPERFAMILY MULTIDRUG TRANSPORTER MFSC"/>
    <property type="match status" value="1"/>
</dbReference>
<feature type="transmembrane region" description="Helical" evidence="7">
    <location>
        <begin position="33"/>
        <end position="50"/>
    </location>
</feature>
<evidence type="ECO:0000256" key="1">
    <source>
        <dbReference type="ARBA" id="ARBA00004651"/>
    </source>
</evidence>
<keyword evidence="3" id="KW-1003">Cell membrane</keyword>
<keyword evidence="2" id="KW-0813">Transport</keyword>
<dbReference type="InterPro" id="IPR036259">
    <property type="entry name" value="MFS_trans_sf"/>
</dbReference>
<dbReference type="PRINTS" id="PR01036">
    <property type="entry name" value="TCRTETB"/>
</dbReference>
<name>A0A506Y3M1_9MICO</name>
<accession>A0A506Y3M1</accession>
<feature type="transmembrane region" description="Helical" evidence="7">
    <location>
        <begin position="182"/>
        <end position="202"/>
    </location>
</feature>
<dbReference type="EMBL" id="VHQG01000002">
    <property type="protein sequence ID" value="TPW76562.1"/>
    <property type="molecule type" value="Genomic_DNA"/>
</dbReference>
<dbReference type="PANTHER" id="PTHR42718:SF47">
    <property type="entry name" value="METHYL VIOLOGEN RESISTANCE PROTEIN SMVA"/>
    <property type="match status" value="1"/>
</dbReference>
<feature type="transmembrane region" description="Helical" evidence="7">
    <location>
        <begin position="339"/>
        <end position="361"/>
    </location>
</feature>
<comment type="subcellular location">
    <subcellularLocation>
        <location evidence="1">Cell membrane</location>
        <topology evidence="1">Multi-pass membrane protein</topology>
    </subcellularLocation>
</comment>
<feature type="transmembrane region" description="Helical" evidence="7">
    <location>
        <begin position="120"/>
        <end position="140"/>
    </location>
</feature>
<dbReference type="AlphaFoldDB" id="A0A506Y3M1"/>
<sequence length="482" mass="49444">MLPTLLISIDNTVLSFALPTIARDLEPSAQAQLWIVDAYPLVLAGLLVAMGNFGDRVGRRRMLLIGSSGFAVISVLAAFAPNAELLIAGRVLMGFFGAMIMPSTLSLLRSIFLHRAQRRLAIAIWATGFSLGSAIGPMVGGLLLQHFFWGSVFLIAVPVLLPLLVLAPILVPESRDPKPGPVDVIAIVLSVLTVAPIVGAVKTLATQGALWLVAVLVLVGVVSGVLLVRRLLGSPTPMLDVRLFRRGAFSGAILINLASVIALVGLIFFVTQHLQLVVGLDAFTSALVLGPGVLALIVFSFVAVRLVKRVRPGYVIAGSVLAAGLGYLTLGLGGSGVSVTQILIAFVLVGAGIGAAETLSNDLVIANAPADKAGAAAGVSETAYELGAVLGTTILGGLVTALYRAELHLPDGLSAAQAGSARETLGGAIHVAEGLPAELGDAVREAARSAFDLGVVSTAYAGAALMVVAATLALVTLRRARA</sequence>
<feature type="transmembrane region" description="Helical" evidence="7">
    <location>
        <begin position="249"/>
        <end position="270"/>
    </location>
</feature>
<dbReference type="OrthoDB" id="9781469at2"/>
<comment type="caution">
    <text evidence="9">The sequence shown here is derived from an EMBL/GenBank/DDBJ whole genome shotgun (WGS) entry which is preliminary data.</text>
</comment>
<dbReference type="Gene3D" id="1.20.1720.10">
    <property type="entry name" value="Multidrug resistance protein D"/>
    <property type="match status" value="1"/>
</dbReference>
<feature type="transmembrane region" description="Helical" evidence="7">
    <location>
        <begin position="62"/>
        <end position="81"/>
    </location>
</feature>
<feature type="domain" description="Major facilitator superfamily (MFS) profile" evidence="8">
    <location>
        <begin position="1"/>
        <end position="481"/>
    </location>
</feature>
<evidence type="ECO:0000256" key="2">
    <source>
        <dbReference type="ARBA" id="ARBA00022448"/>
    </source>
</evidence>
<evidence type="ECO:0000256" key="5">
    <source>
        <dbReference type="ARBA" id="ARBA00022989"/>
    </source>
</evidence>
<feature type="transmembrane region" description="Helical" evidence="7">
    <location>
        <begin position="314"/>
        <end position="333"/>
    </location>
</feature>
<dbReference type="Pfam" id="PF07690">
    <property type="entry name" value="MFS_1"/>
    <property type="match status" value="1"/>
</dbReference>
<dbReference type="InterPro" id="IPR011701">
    <property type="entry name" value="MFS"/>
</dbReference>
<dbReference type="InterPro" id="IPR020846">
    <property type="entry name" value="MFS_dom"/>
</dbReference>
<feature type="transmembrane region" description="Helical" evidence="7">
    <location>
        <begin position="208"/>
        <end position="228"/>
    </location>
</feature>
<feature type="transmembrane region" description="Helical" evidence="7">
    <location>
        <begin position="382"/>
        <end position="403"/>
    </location>
</feature>
<evidence type="ECO:0000313" key="10">
    <source>
        <dbReference type="Proteomes" id="UP000316252"/>
    </source>
</evidence>
<dbReference type="GO" id="GO:0022857">
    <property type="term" value="F:transmembrane transporter activity"/>
    <property type="evidence" value="ECO:0007669"/>
    <property type="project" value="InterPro"/>
</dbReference>
<proteinExistence type="predicted"/>
<evidence type="ECO:0000256" key="7">
    <source>
        <dbReference type="SAM" id="Phobius"/>
    </source>
</evidence>
<feature type="transmembrane region" description="Helical" evidence="7">
    <location>
        <begin position="459"/>
        <end position="477"/>
    </location>
</feature>
<keyword evidence="6 7" id="KW-0472">Membrane</keyword>
<feature type="transmembrane region" description="Helical" evidence="7">
    <location>
        <begin position="87"/>
        <end position="108"/>
    </location>
</feature>
<dbReference type="CDD" id="cd17321">
    <property type="entry name" value="MFS_MMR_MDR_like"/>
    <property type="match status" value="1"/>
</dbReference>
<keyword evidence="10" id="KW-1185">Reference proteome</keyword>
<dbReference type="Proteomes" id="UP000316252">
    <property type="component" value="Unassembled WGS sequence"/>
</dbReference>
<dbReference type="Gene3D" id="1.20.1250.20">
    <property type="entry name" value="MFS general substrate transporter like domains"/>
    <property type="match status" value="1"/>
</dbReference>
<gene>
    <name evidence="9" type="ORF">FJ657_07020</name>
</gene>
<keyword evidence="5 7" id="KW-1133">Transmembrane helix</keyword>
<evidence type="ECO:0000259" key="8">
    <source>
        <dbReference type="PROSITE" id="PS50850"/>
    </source>
</evidence>
<organism evidence="9 10">
    <name type="scientific">Schumannella soli</name>
    <dbReference type="NCBI Taxonomy" id="2590779"/>
    <lineage>
        <taxon>Bacteria</taxon>
        <taxon>Bacillati</taxon>
        <taxon>Actinomycetota</taxon>
        <taxon>Actinomycetes</taxon>
        <taxon>Micrococcales</taxon>
        <taxon>Microbacteriaceae</taxon>
        <taxon>Schumannella</taxon>
    </lineage>
</organism>
<evidence type="ECO:0000256" key="4">
    <source>
        <dbReference type="ARBA" id="ARBA00022692"/>
    </source>
</evidence>
<reference evidence="9 10" key="1">
    <citation type="submission" date="2019-06" db="EMBL/GenBank/DDBJ databases">
        <authorList>
            <person name="Li F."/>
        </authorList>
    </citation>
    <scope>NUCLEOTIDE SEQUENCE [LARGE SCALE GENOMIC DNA]</scope>
    <source>
        <strain evidence="9 10">10F1D-1</strain>
    </source>
</reference>
<evidence type="ECO:0000256" key="6">
    <source>
        <dbReference type="ARBA" id="ARBA00023136"/>
    </source>
</evidence>
<dbReference type="PROSITE" id="PS50850">
    <property type="entry name" value="MFS"/>
    <property type="match status" value="1"/>
</dbReference>
<keyword evidence="4 7" id="KW-0812">Transmembrane</keyword>
<dbReference type="SUPFAM" id="SSF103473">
    <property type="entry name" value="MFS general substrate transporter"/>
    <property type="match status" value="1"/>
</dbReference>